<reference evidence="1 2" key="1">
    <citation type="submission" date="2014-10" db="EMBL/GenBank/DDBJ databases">
        <title>Draft genome sequence of Novosphingobium subterraneum DSM 12447.</title>
        <authorList>
            <person name="Gan H.M."/>
            <person name="Gan H.Y."/>
            <person name="Savka M.A."/>
        </authorList>
    </citation>
    <scope>NUCLEOTIDE SEQUENCE [LARGE SCALE GENOMIC DNA]</scope>
    <source>
        <strain evidence="1 2">DSM 12447</strain>
    </source>
</reference>
<accession>A0A0B8ZAJ3</accession>
<dbReference type="AlphaFoldDB" id="A0A0B8ZAJ3"/>
<dbReference type="EMBL" id="JRVC01000023">
    <property type="protein sequence ID" value="KHS43294.1"/>
    <property type="molecule type" value="Genomic_DNA"/>
</dbReference>
<gene>
    <name evidence="1" type="ORF">NJ75_03926</name>
</gene>
<evidence type="ECO:0000313" key="2">
    <source>
        <dbReference type="Proteomes" id="UP000031338"/>
    </source>
</evidence>
<name>A0A0B8ZAJ3_9SPHN</name>
<protein>
    <recommendedName>
        <fullName evidence="3">NAD-specific glutamate dehydrogenase</fullName>
    </recommendedName>
</protein>
<comment type="caution">
    <text evidence="1">The sequence shown here is derived from an EMBL/GenBank/DDBJ whole genome shotgun (WGS) entry which is preliminary data.</text>
</comment>
<evidence type="ECO:0008006" key="3">
    <source>
        <dbReference type="Google" id="ProtNLM"/>
    </source>
</evidence>
<proteinExistence type="predicted"/>
<dbReference type="Proteomes" id="UP000031338">
    <property type="component" value="Unassembled WGS sequence"/>
</dbReference>
<organism evidence="1 2">
    <name type="scientific">Novosphingobium subterraneum</name>
    <dbReference type="NCBI Taxonomy" id="48936"/>
    <lineage>
        <taxon>Bacteria</taxon>
        <taxon>Pseudomonadati</taxon>
        <taxon>Pseudomonadota</taxon>
        <taxon>Alphaproteobacteria</taxon>
        <taxon>Sphingomonadales</taxon>
        <taxon>Sphingomonadaceae</taxon>
        <taxon>Novosphingobium</taxon>
    </lineage>
</organism>
<evidence type="ECO:0000313" key="1">
    <source>
        <dbReference type="EMBL" id="KHS43294.1"/>
    </source>
</evidence>
<dbReference type="PATRIC" id="fig|48936.3.peg.3960"/>
<sequence length="414" mass="46468">MHLQKLVDVLHLRAGTLGDADLALGVEQFGLLAFLGRHRTDDRVHAQQHLVVHAGLRHRRLGLLHARHHARQHTKTAHVLHLAQLGAQVVHVELTLGHALGELLGVFRLYRRRRLLDDGHDVAHAEDTASDALRMERLDRVQLFAGCGKLDRLAGNGPHRQRRTATRITVHAGEDHAGKIDFARERLCNVDRILARQRVDDEQRFLRGRDSGNRLHLVHQRLIDVESACGVEQKDVDRLQLGRVHGAGGDVDRLLPGDDRQRGNARLFAQNAKLFLRRRTIDVQRGHQDLLALLFLQQLADLGRAGGLARPLQADHHDHNGRRGVQVKLGRAATKHLDQRIVDDLDDLLAGRDRLQDRLANGLLRNGVNKSANDGKGNVGLKQRDPHFAHRRKDIFLTQRAAATQAIEYASKPV</sequence>
<keyword evidence="2" id="KW-1185">Reference proteome</keyword>